<dbReference type="NCBIfam" id="NF011962">
    <property type="entry name" value="PRK15433.1"/>
    <property type="match status" value="1"/>
</dbReference>
<dbReference type="Proteomes" id="UP000246744">
    <property type="component" value="Unassembled WGS sequence"/>
</dbReference>
<feature type="transmembrane region" description="Helical" evidence="9">
    <location>
        <begin position="170"/>
        <end position="190"/>
    </location>
</feature>
<dbReference type="EMBL" id="QGTS01000007">
    <property type="protein sequence ID" value="PWW08273.1"/>
    <property type="molecule type" value="Genomic_DNA"/>
</dbReference>
<dbReference type="GO" id="GO:0015190">
    <property type="term" value="F:L-leucine transmembrane transporter activity"/>
    <property type="evidence" value="ECO:0007669"/>
    <property type="project" value="TreeGrafter"/>
</dbReference>
<dbReference type="InterPro" id="IPR004685">
    <property type="entry name" value="Brnchd-chn_aa_trnsp_Livcs"/>
</dbReference>
<organism evidence="10 11">
    <name type="scientific">Mangrovibacter plantisponsor</name>
    <dbReference type="NCBI Taxonomy" id="451513"/>
    <lineage>
        <taxon>Bacteria</taxon>
        <taxon>Pseudomonadati</taxon>
        <taxon>Pseudomonadota</taxon>
        <taxon>Gammaproteobacteria</taxon>
        <taxon>Enterobacterales</taxon>
        <taxon>Enterobacteriaceae</taxon>
        <taxon>Mangrovibacter</taxon>
    </lineage>
</organism>
<feature type="transmembrane region" description="Helical" evidence="9">
    <location>
        <begin position="93"/>
        <end position="116"/>
    </location>
</feature>
<dbReference type="GO" id="GO:0015188">
    <property type="term" value="F:L-isoleucine transmembrane transporter activity"/>
    <property type="evidence" value="ECO:0007669"/>
    <property type="project" value="TreeGrafter"/>
</dbReference>
<comment type="function">
    <text evidence="9">Component of the transport system for branched-chain amino acids.</text>
</comment>
<feature type="transmembrane region" description="Helical" evidence="9">
    <location>
        <begin position="61"/>
        <end position="81"/>
    </location>
</feature>
<dbReference type="PANTHER" id="PTHR30588:SF0">
    <property type="entry name" value="BRANCHED-CHAIN AMINO ACID PERMEASE BRNQ"/>
    <property type="match status" value="1"/>
</dbReference>
<feature type="transmembrane region" description="Helical" evidence="9">
    <location>
        <begin position="391"/>
        <end position="411"/>
    </location>
</feature>
<gene>
    <name evidence="10" type="ORF">DES37_107322</name>
</gene>
<keyword evidence="7 9" id="KW-1133">Transmembrane helix</keyword>
<feature type="transmembrane region" description="Helical" evidence="9">
    <location>
        <begin position="243"/>
        <end position="264"/>
    </location>
</feature>
<evidence type="ECO:0000256" key="2">
    <source>
        <dbReference type="ARBA" id="ARBA00008540"/>
    </source>
</evidence>
<comment type="caution">
    <text evidence="10">The sequence shown here is derived from an EMBL/GenBank/DDBJ whole genome shotgun (WGS) entry which is preliminary data.</text>
</comment>
<evidence type="ECO:0000256" key="8">
    <source>
        <dbReference type="ARBA" id="ARBA00023136"/>
    </source>
</evidence>
<evidence type="ECO:0000313" key="10">
    <source>
        <dbReference type="EMBL" id="PWW08273.1"/>
    </source>
</evidence>
<reference evidence="10 11" key="1">
    <citation type="submission" date="2018-05" db="EMBL/GenBank/DDBJ databases">
        <title>Genomic Encyclopedia of Type Strains, Phase IV (KMG-IV): sequencing the most valuable type-strain genomes for metagenomic binning, comparative biology and taxonomic classification.</title>
        <authorList>
            <person name="Goeker M."/>
        </authorList>
    </citation>
    <scope>NUCLEOTIDE SEQUENCE [LARGE SCALE GENOMIC DNA]</scope>
    <source>
        <strain evidence="10 11">DSM 19579</strain>
    </source>
</reference>
<proteinExistence type="inferred from homology"/>
<feature type="transmembrane region" description="Helical" evidence="9">
    <location>
        <begin position="128"/>
        <end position="150"/>
    </location>
</feature>
<comment type="similarity">
    <text evidence="2 9">Belongs to the branched chain amino acid transporter family.</text>
</comment>
<feature type="transmembrane region" description="Helical" evidence="9">
    <location>
        <begin position="366"/>
        <end position="385"/>
    </location>
</feature>
<dbReference type="GO" id="GO:0005304">
    <property type="term" value="F:L-valine transmembrane transporter activity"/>
    <property type="evidence" value="ECO:0007669"/>
    <property type="project" value="TreeGrafter"/>
</dbReference>
<dbReference type="Pfam" id="PF05525">
    <property type="entry name" value="Branch_AA_trans"/>
    <property type="match status" value="1"/>
</dbReference>
<evidence type="ECO:0000256" key="4">
    <source>
        <dbReference type="ARBA" id="ARBA00022475"/>
    </source>
</evidence>
<protein>
    <recommendedName>
        <fullName evidence="9">Branched-chain amino acid transport system carrier protein</fullName>
    </recommendedName>
</protein>
<evidence type="ECO:0000256" key="1">
    <source>
        <dbReference type="ARBA" id="ARBA00004651"/>
    </source>
</evidence>
<name>A0A317Q3Y1_9ENTR</name>
<keyword evidence="4" id="KW-1003">Cell membrane</keyword>
<sequence>MLLAIHIFCLWPLFSIVIPVTGFRGVQRSVFPAIQVFVFANNITTSTGYKYNMTRQLTSRDIIALGFMTFALFVGAGNIIFPPMVGLQAGPHVWVAAIGFLITAVGLPVLTVISLAKVGGGIDNLSSPIGRHAGLVLATICYLAVGPFFATPRTATVSFEVGIAPLAGDGSTPLLIYSLIYFALVIGISLYPGKLLDTVGHFLAPVKIVALIILGGAAIFWPAGGLSDATEAYQNAAFSNGFVNGYLTMDTLGALVFGIVIVNAARSRGVTESRLLTRYTIWAGLIAGVGLTLLYLCLFRLGSDSSSLVAQSANGAAILHAYVQHTFGVYGSLLLAILIFVACMVTAVGLTCACAEFFAQYLPVSYRTLVFILGLFSMVVSNLGLTHLIKISVPVLTAIYPPCIVLVVLSFTRSWWSNPTRIIAPGMLISLLFGLIDGVKASPFSGILPAWSTHLPLAEEGLAWLMPTLVMLLISVVWDKVAGGEVASTAH</sequence>
<keyword evidence="5 9" id="KW-0812">Transmembrane</keyword>
<evidence type="ECO:0000256" key="5">
    <source>
        <dbReference type="ARBA" id="ARBA00022692"/>
    </source>
</evidence>
<feature type="transmembrane region" description="Helical" evidence="9">
    <location>
        <begin position="461"/>
        <end position="478"/>
    </location>
</feature>
<feature type="transmembrane region" description="Helical" evidence="9">
    <location>
        <begin position="202"/>
        <end position="223"/>
    </location>
</feature>
<feature type="transmembrane region" description="Helical" evidence="9">
    <location>
        <begin position="276"/>
        <end position="301"/>
    </location>
</feature>
<evidence type="ECO:0000256" key="9">
    <source>
        <dbReference type="RuleBase" id="RU362122"/>
    </source>
</evidence>
<evidence type="ECO:0000313" key="11">
    <source>
        <dbReference type="Proteomes" id="UP000246744"/>
    </source>
</evidence>
<keyword evidence="8 9" id="KW-0472">Membrane</keyword>
<dbReference type="GO" id="GO:0015820">
    <property type="term" value="P:L-leucine transport"/>
    <property type="evidence" value="ECO:0007669"/>
    <property type="project" value="TreeGrafter"/>
</dbReference>
<evidence type="ECO:0000256" key="3">
    <source>
        <dbReference type="ARBA" id="ARBA00022448"/>
    </source>
</evidence>
<dbReference type="AlphaFoldDB" id="A0A317Q3Y1"/>
<accession>A0A317Q3Y1</accession>
<dbReference type="NCBIfam" id="TIGR00796">
    <property type="entry name" value="livcs"/>
    <property type="match status" value="1"/>
</dbReference>
<feature type="transmembrane region" description="Helical" evidence="9">
    <location>
        <begin position="423"/>
        <end position="441"/>
    </location>
</feature>
<keyword evidence="6 9" id="KW-0029">Amino-acid transport</keyword>
<dbReference type="PANTHER" id="PTHR30588">
    <property type="entry name" value="BRANCHED-CHAIN AMINO ACID TRANSPORT SYSTEM 2 CARRIER PROTEIN"/>
    <property type="match status" value="1"/>
</dbReference>
<keyword evidence="3 9" id="KW-0813">Transport</keyword>
<feature type="transmembrane region" description="Helical" evidence="9">
    <location>
        <begin position="333"/>
        <end position="359"/>
    </location>
</feature>
<comment type="subcellular location">
    <subcellularLocation>
        <location evidence="9">Cell inner membrane</location>
        <topology evidence="9">Multi-pass membrane protein</topology>
    </subcellularLocation>
    <subcellularLocation>
        <location evidence="1">Cell membrane</location>
        <topology evidence="1">Multi-pass membrane protein</topology>
    </subcellularLocation>
</comment>
<dbReference type="GO" id="GO:0005886">
    <property type="term" value="C:plasma membrane"/>
    <property type="evidence" value="ECO:0007669"/>
    <property type="project" value="UniProtKB-SubCell"/>
</dbReference>
<evidence type="ECO:0000256" key="7">
    <source>
        <dbReference type="ARBA" id="ARBA00022989"/>
    </source>
</evidence>
<evidence type="ECO:0000256" key="6">
    <source>
        <dbReference type="ARBA" id="ARBA00022970"/>
    </source>
</evidence>
<keyword evidence="11" id="KW-1185">Reference proteome</keyword>
<dbReference type="GO" id="GO:0015818">
    <property type="term" value="P:isoleucine transport"/>
    <property type="evidence" value="ECO:0007669"/>
    <property type="project" value="TreeGrafter"/>
</dbReference>